<evidence type="ECO:0008006" key="3">
    <source>
        <dbReference type="Google" id="ProtNLM"/>
    </source>
</evidence>
<gene>
    <name evidence="1" type="ORF">EV197_2900</name>
</gene>
<comment type="caution">
    <text evidence="1">The sequence shown here is derived from an EMBL/GenBank/DDBJ whole genome shotgun (WGS) entry which is preliminary data.</text>
</comment>
<protein>
    <recommendedName>
        <fullName evidence="3">WG repeat protein</fullName>
    </recommendedName>
</protein>
<dbReference type="OrthoDB" id="831785at2"/>
<dbReference type="RefSeq" id="WP_130287427.1">
    <property type="nucleotide sequence ID" value="NZ_SGXE01000004.1"/>
</dbReference>
<reference evidence="1 2" key="1">
    <citation type="submission" date="2019-02" db="EMBL/GenBank/DDBJ databases">
        <title>Genomic Encyclopedia of Type Strains, Phase IV (KMG-IV): sequencing the most valuable type-strain genomes for metagenomic binning, comparative biology and taxonomic classification.</title>
        <authorList>
            <person name="Goeker M."/>
        </authorList>
    </citation>
    <scope>NUCLEOTIDE SEQUENCE [LARGE SCALE GENOMIC DNA]</scope>
    <source>
        <strain evidence="1 2">DSM 17196</strain>
    </source>
</reference>
<sequence length="640" mass="74224">MEFRQLIKIVVLGLLLIAKTALLAQEKKQYQGYFQIGDYIGLANYEYILANKDTLFDGQFEFQRTNPKALLEKQDISFSIEGQFSRKYPDGYWSFRFNEFKTNRKSSFKDNTYVLNVDGEQFVAFGTFTNGKLDGEWTVKNQRIENSEVENVSFNSVIKFNEGFPQQSFRIEAKELALVGRCLRNGLAHDKWTLYSDNTLGDIESWYFNEGELQLIERLKGRAIKRAAPQSAEGATTETITLSEKYFKIIKLQLPLEDVEISAASGITALLAKNEKYYQRVDTVLSLLSPANFESRFKVKVSYYPSTAMEDKLKDSLVLYYQRSKKISDFLLSDTQLAIRKLSDKKVASLVNDLERIDERILAPLGQISDYAEENLLNYISNEHLIPRFWKKGKDEFRSYDNYGIELSVDSASAQSLLILKDLAKQTFERLDEIRIVLERSIDNQEKQAEAIALEEEMILQLDKMTELTRQAQTDTIPEHYYKALVTLRQDVEDRLSEYANTDDMDQKLALGRKLVDCFTQLETVGKMVLQLPAQQQEIAEKYTDAVWNPFTATVMDELVKRRIVSAYENVLVPYFIDKISKGLNCNEASKWIQLIDKTHLRMLAMREEDTRKMERRIRKEEDPLVILQRFDIPKLLNQK</sequence>
<evidence type="ECO:0000313" key="1">
    <source>
        <dbReference type="EMBL" id="RZS92264.1"/>
    </source>
</evidence>
<name>A0A4Q7NYB6_9FLAO</name>
<dbReference type="AlphaFoldDB" id="A0A4Q7NYB6"/>
<accession>A0A4Q7NYB6</accession>
<proteinExistence type="predicted"/>
<dbReference type="EMBL" id="SGXE01000004">
    <property type="protein sequence ID" value="RZS92264.1"/>
    <property type="molecule type" value="Genomic_DNA"/>
</dbReference>
<dbReference type="Proteomes" id="UP000292262">
    <property type="component" value="Unassembled WGS sequence"/>
</dbReference>
<organism evidence="1 2">
    <name type="scientific">Aquimarina brevivitae</name>
    <dbReference type="NCBI Taxonomy" id="323412"/>
    <lineage>
        <taxon>Bacteria</taxon>
        <taxon>Pseudomonadati</taxon>
        <taxon>Bacteroidota</taxon>
        <taxon>Flavobacteriia</taxon>
        <taxon>Flavobacteriales</taxon>
        <taxon>Flavobacteriaceae</taxon>
        <taxon>Aquimarina</taxon>
    </lineage>
</organism>
<evidence type="ECO:0000313" key="2">
    <source>
        <dbReference type="Proteomes" id="UP000292262"/>
    </source>
</evidence>
<keyword evidence="2" id="KW-1185">Reference proteome</keyword>